<reference evidence="7 8" key="1">
    <citation type="submission" date="2016-01" db="EMBL/GenBank/DDBJ databases">
        <authorList>
            <person name="McClelland M."/>
            <person name="Jain A."/>
            <person name="Saraogi P."/>
            <person name="Mendelson R."/>
            <person name="Westerman R."/>
            <person name="SanMiguel P."/>
            <person name="Csonka L."/>
        </authorList>
    </citation>
    <scope>NUCLEOTIDE SEQUENCE [LARGE SCALE GENOMIC DNA]</scope>
    <source>
        <strain evidence="7 8">R-53146</strain>
    </source>
</reference>
<comment type="cofactor">
    <cofactor evidence="1">
        <name>pyridoxal 5'-phosphate</name>
        <dbReference type="ChEBI" id="CHEBI:597326"/>
    </cofactor>
</comment>
<evidence type="ECO:0000313" key="7">
    <source>
        <dbReference type="EMBL" id="CVK15537.1"/>
    </source>
</evidence>
<dbReference type="PANTHER" id="PTHR43525">
    <property type="entry name" value="PROTEIN MALY"/>
    <property type="match status" value="1"/>
</dbReference>
<dbReference type="SUPFAM" id="SSF53383">
    <property type="entry name" value="PLP-dependent transferases"/>
    <property type="match status" value="1"/>
</dbReference>
<protein>
    <recommendedName>
        <fullName evidence="2">cysteine-S-conjugate beta-lyase</fullName>
        <ecNumber evidence="2">4.4.1.13</ecNumber>
    </recommendedName>
</protein>
<dbReference type="Pfam" id="PF00155">
    <property type="entry name" value="Aminotran_1_2"/>
    <property type="match status" value="1"/>
</dbReference>
<gene>
    <name evidence="7" type="ORF">Ga0061079_10283</name>
</gene>
<evidence type="ECO:0000256" key="5">
    <source>
        <dbReference type="ARBA" id="ARBA00037974"/>
    </source>
</evidence>
<dbReference type="PANTHER" id="PTHR43525:SF1">
    <property type="entry name" value="PROTEIN MALY"/>
    <property type="match status" value="1"/>
</dbReference>
<evidence type="ECO:0000256" key="1">
    <source>
        <dbReference type="ARBA" id="ARBA00001933"/>
    </source>
</evidence>
<dbReference type="STRING" id="1586267.GCA_001418685_00362"/>
<dbReference type="AlphaFoldDB" id="A0A0X3AN06"/>
<dbReference type="EC" id="4.4.1.13" evidence="2"/>
<proteinExistence type="inferred from homology"/>
<dbReference type="EMBL" id="FCOR01000002">
    <property type="protein sequence ID" value="CVK15537.1"/>
    <property type="molecule type" value="Genomic_DNA"/>
</dbReference>
<dbReference type="InterPro" id="IPR027619">
    <property type="entry name" value="C-S_lyase_PatB-like"/>
</dbReference>
<evidence type="ECO:0000256" key="2">
    <source>
        <dbReference type="ARBA" id="ARBA00012224"/>
    </source>
</evidence>
<dbReference type="Proteomes" id="UP000182761">
    <property type="component" value="Unassembled WGS sequence"/>
</dbReference>
<dbReference type="Gene3D" id="3.90.1150.10">
    <property type="entry name" value="Aspartate Aminotransferase, domain 1"/>
    <property type="match status" value="1"/>
</dbReference>
<evidence type="ECO:0000313" key="8">
    <source>
        <dbReference type="Proteomes" id="UP000182761"/>
    </source>
</evidence>
<accession>A0A0X3AN06</accession>
<evidence type="ECO:0000256" key="4">
    <source>
        <dbReference type="ARBA" id="ARBA00023239"/>
    </source>
</evidence>
<dbReference type="GO" id="GO:0047804">
    <property type="term" value="F:cysteine-S-conjugate beta-lyase activity"/>
    <property type="evidence" value="ECO:0007669"/>
    <property type="project" value="UniProtKB-EC"/>
</dbReference>
<dbReference type="InterPro" id="IPR015422">
    <property type="entry name" value="PyrdxlP-dep_Trfase_small"/>
</dbReference>
<sequence length="399" mass="46486">MCKYYSKMGNYNFDQIINRKNTDSLKFRALKERFGREDLIPLWVADMDFQSPQELVDAMVERSKNGIFGYPFVSKEYYQSISNWQWQQHQWKVSEEEISYLPGVVKGIAFAIDVFSDKGDQIIIQPPVYHPFRIITQLHEREVVINPLILEEDQYRMDLDGLEKLITNKCKILLLSNPHNPGGRVWNREELKKLAEICYKNKVLVISDEIHSDLVLFGNKHIPFATVSKEAEQNSIILSAPSKTFNIAGLVTSYSIIKNKNLRERYHKYLVSNELNQGNIFAYMAIQIAYEKGEDWMNELKHYIEENIKFVDKYLKANFPRIKVVLPEASFLIWLDCRELKLSQKELNSFFINKARLALNDGAMFGKEGIGFMRMNVGCPRTTLEKALKQLMDATHSLF</sequence>
<dbReference type="GO" id="GO:0030170">
    <property type="term" value="F:pyridoxal phosphate binding"/>
    <property type="evidence" value="ECO:0007669"/>
    <property type="project" value="InterPro"/>
</dbReference>
<keyword evidence="8" id="KW-1185">Reference proteome</keyword>
<keyword evidence="3" id="KW-0663">Pyridoxal phosphate</keyword>
<evidence type="ECO:0000259" key="6">
    <source>
        <dbReference type="Pfam" id="PF00155"/>
    </source>
</evidence>
<dbReference type="Gene3D" id="3.40.640.10">
    <property type="entry name" value="Type I PLP-dependent aspartate aminotransferase-like (Major domain)"/>
    <property type="match status" value="1"/>
</dbReference>
<dbReference type="InterPro" id="IPR015421">
    <property type="entry name" value="PyrdxlP-dep_Trfase_major"/>
</dbReference>
<dbReference type="InterPro" id="IPR051798">
    <property type="entry name" value="Class-II_PLP-Dep_Aminotrans"/>
</dbReference>
<dbReference type="InterPro" id="IPR015424">
    <property type="entry name" value="PyrdxlP-dep_Trfase"/>
</dbReference>
<feature type="domain" description="Aminotransferase class I/classII large" evidence="6">
    <location>
        <begin position="38"/>
        <end position="390"/>
    </location>
</feature>
<dbReference type="CDD" id="cd00609">
    <property type="entry name" value="AAT_like"/>
    <property type="match status" value="1"/>
</dbReference>
<dbReference type="NCBIfam" id="TIGR04350">
    <property type="entry name" value="C_S_lyase_PatB"/>
    <property type="match status" value="1"/>
</dbReference>
<organism evidence="7 8">
    <name type="scientific">Apibacter mensalis</name>
    <dbReference type="NCBI Taxonomy" id="1586267"/>
    <lineage>
        <taxon>Bacteria</taxon>
        <taxon>Pseudomonadati</taxon>
        <taxon>Bacteroidota</taxon>
        <taxon>Flavobacteriia</taxon>
        <taxon>Flavobacteriales</taxon>
        <taxon>Weeksellaceae</taxon>
        <taxon>Apibacter</taxon>
    </lineage>
</organism>
<comment type="similarity">
    <text evidence="5">Belongs to the class-II pyridoxal-phosphate-dependent aminotransferase family. MalY/PatB cystathionine beta-lyase subfamily.</text>
</comment>
<evidence type="ECO:0000256" key="3">
    <source>
        <dbReference type="ARBA" id="ARBA00022898"/>
    </source>
</evidence>
<dbReference type="InterPro" id="IPR004839">
    <property type="entry name" value="Aminotransferase_I/II_large"/>
</dbReference>
<name>A0A0X3AN06_9FLAO</name>
<keyword evidence="4 7" id="KW-0456">Lyase</keyword>